<dbReference type="AlphaFoldDB" id="A0A5Q5CF84"/>
<evidence type="ECO:0000313" key="1">
    <source>
        <dbReference type="EMBL" id="ABN98010.1"/>
    </source>
</evidence>
<dbReference type="EMBL" id="CP000580">
    <property type="protein sequence ID" value="ABN98010.1"/>
    <property type="molecule type" value="Genomic_DNA"/>
</dbReference>
<accession>A0A5Q5CF84</accession>
<dbReference type="REBASE" id="14870">
    <property type="entry name" value="MspJORF2227P"/>
</dbReference>
<proteinExistence type="predicted"/>
<sequence length="155" mass="17278">MIQQHHESAFESEICQYLFQHGWLYSPTDKGYDQELALFPADVLGWLADTQPEQLAKRIKPELVGHALEKAQSGVLATLVKALGADPKVNGGTLSVLRRGFKDLNAQFQMCQFRPNTSLNETTKMNRPGMSGDSICWEGWGHVRWFVEEVSAGAA</sequence>
<protein>
    <submittedName>
        <fullName evidence="1">Uncharacterized protein</fullName>
    </submittedName>
</protein>
<reference evidence="1" key="1">
    <citation type="submission" date="2007-02" db="EMBL/GenBank/DDBJ databases">
        <title>Complete sequence of Mycobacterium sp. JLS.</title>
        <authorList>
            <consortium name="US DOE Joint Genome Institute"/>
            <person name="Copeland A."/>
            <person name="Lucas S."/>
            <person name="Lapidus A."/>
            <person name="Barry K."/>
            <person name="Detter J.C."/>
            <person name="Glavina del Rio T."/>
            <person name="Hammon N."/>
            <person name="Israni S."/>
            <person name="Dalin E."/>
            <person name="Tice H."/>
            <person name="Pitluck S."/>
            <person name="Chain P."/>
            <person name="Malfatti S."/>
            <person name="Shin M."/>
            <person name="Vergez L."/>
            <person name="Schmutz J."/>
            <person name="Larimer F."/>
            <person name="Land M."/>
            <person name="Hauser L."/>
            <person name="Kyrpides N."/>
            <person name="Mikhailova N."/>
            <person name="Miller C.D."/>
            <person name="Anderson A.J."/>
            <person name="Sims R.C."/>
            <person name="Richardson P."/>
        </authorList>
    </citation>
    <scope>NUCLEOTIDE SEQUENCE [LARGE SCALE GENOMIC DNA]</scope>
    <source>
        <strain evidence="1">JLS</strain>
    </source>
</reference>
<name>A0A5Q5CF84_MYCSJ</name>
<organism evidence="1">
    <name type="scientific">Mycobacterium sp. (strain JLS)</name>
    <dbReference type="NCBI Taxonomy" id="164757"/>
    <lineage>
        <taxon>Bacteria</taxon>
        <taxon>Bacillati</taxon>
        <taxon>Actinomycetota</taxon>
        <taxon>Actinomycetes</taxon>
        <taxon>Mycobacteriales</taxon>
        <taxon>Mycobacteriaceae</taxon>
        <taxon>Mycobacterium</taxon>
    </lineage>
</organism>
<dbReference type="KEGG" id="mjl:Mjls_2224"/>
<gene>
    <name evidence="1" type="ordered locus">Mjls_2224</name>
</gene>